<evidence type="ECO:0000313" key="9">
    <source>
        <dbReference type="Ensembl" id="ENSECRP00000017390.1"/>
    </source>
</evidence>
<dbReference type="InterPro" id="IPR018574">
    <property type="entry name" value="Structure-sp_endonuc_su_Slx4"/>
</dbReference>
<feature type="compositionally biased region" description="Basic residues" evidence="8">
    <location>
        <begin position="222"/>
        <end position="234"/>
    </location>
</feature>
<evidence type="ECO:0000256" key="7">
    <source>
        <dbReference type="ARBA" id="ARBA00029496"/>
    </source>
</evidence>
<accession>A0A8C4SIS1</accession>
<dbReference type="GO" id="GO:0000712">
    <property type="term" value="P:resolution of meiotic recombination intermediates"/>
    <property type="evidence" value="ECO:0007669"/>
    <property type="project" value="TreeGrafter"/>
</dbReference>
<reference evidence="9" key="2">
    <citation type="submission" date="2025-08" db="UniProtKB">
        <authorList>
            <consortium name="Ensembl"/>
        </authorList>
    </citation>
    <scope>IDENTIFICATION</scope>
</reference>
<keyword evidence="6" id="KW-0539">Nucleus</keyword>
<reference evidence="9" key="1">
    <citation type="submission" date="2021-06" db="EMBL/GenBank/DDBJ databases">
        <authorList>
            <consortium name="Wellcome Sanger Institute Data Sharing"/>
        </authorList>
    </citation>
    <scope>NUCLEOTIDE SEQUENCE [LARGE SCALE GENOMIC DNA]</scope>
</reference>
<comment type="similarity">
    <text evidence="2">Belongs to the SLX4 family.</text>
</comment>
<dbReference type="AlphaFoldDB" id="A0A8C4SIS1"/>
<dbReference type="GO" id="GO:0006260">
    <property type="term" value="P:DNA replication"/>
    <property type="evidence" value="ECO:0007669"/>
    <property type="project" value="InterPro"/>
</dbReference>
<evidence type="ECO:0000256" key="5">
    <source>
        <dbReference type="ARBA" id="ARBA00023204"/>
    </source>
</evidence>
<feature type="compositionally biased region" description="Acidic residues" evidence="8">
    <location>
        <begin position="139"/>
        <end position="148"/>
    </location>
</feature>
<evidence type="ECO:0000256" key="8">
    <source>
        <dbReference type="SAM" id="MobiDB-lite"/>
    </source>
</evidence>
<organism evidence="9 10">
    <name type="scientific">Erpetoichthys calabaricus</name>
    <name type="common">Rope fish</name>
    <name type="synonym">Calamoichthys calabaricus</name>
    <dbReference type="NCBI Taxonomy" id="27687"/>
    <lineage>
        <taxon>Eukaryota</taxon>
        <taxon>Metazoa</taxon>
        <taxon>Chordata</taxon>
        <taxon>Craniata</taxon>
        <taxon>Vertebrata</taxon>
        <taxon>Euteleostomi</taxon>
        <taxon>Actinopterygii</taxon>
        <taxon>Polypteriformes</taxon>
        <taxon>Polypteridae</taxon>
        <taxon>Erpetoichthys</taxon>
    </lineage>
</organism>
<dbReference type="PANTHER" id="PTHR21541">
    <property type="entry name" value="BTB POZ DOMAIN CONTAINING 12"/>
    <property type="match status" value="1"/>
</dbReference>
<feature type="region of interest" description="Disordered" evidence="8">
    <location>
        <begin position="71"/>
        <end position="157"/>
    </location>
</feature>
<dbReference type="GO" id="GO:0033557">
    <property type="term" value="C:Slx1-Slx4 complex"/>
    <property type="evidence" value="ECO:0007669"/>
    <property type="project" value="InterPro"/>
</dbReference>
<dbReference type="Proteomes" id="UP000694620">
    <property type="component" value="Chromosome 11"/>
</dbReference>
<dbReference type="Ensembl" id="ENSECRT00000017729.1">
    <property type="protein sequence ID" value="ENSECRP00000017390.1"/>
    <property type="gene ID" value="ENSECRG00000011604.1"/>
</dbReference>
<keyword evidence="3" id="KW-0227">DNA damage</keyword>
<evidence type="ECO:0000256" key="4">
    <source>
        <dbReference type="ARBA" id="ARBA00023172"/>
    </source>
</evidence>
<feature type="compositionally biased region" description="Low complexity" evidence="8">
    <location>
        <begin position="119"/>
        <end position="138"/>
    </location>
</feature>
<sequence length="246" mass="26849">KPLTLAVPTSVDAVNKKSVPRGALVPITPMPVYAQMETPELKAQLGRFGVRPLPKRQMILKLREIHQYTHQVVSSGSEDEATTRSHAPPRPPPLGEGRRPTSTREQRHPETGSESLAPSQASHSDESSSSQRSNPEALELSEDDDDAEAVPPSQAAAREAEKMAAVKKFILSNPDLHRRVLLYEPLVLSQLQAHLKEAGVRLGAAKLLDFLDSHCITFTTAKPHRRQQGAKKSKGPVPKKGGRLVS</sequence>
<evidence type="ECO:0000313" key="10">
    <source>
        <dbReference type="Proteomes" id="UP000694620"/>
    </source>
</evidence>
<keyword evidence="5" id="KW-0234">DNA repair</keyword>
<feature type="region of interest" description="Disordered" evidence="8">
    <location>
        <begin position="222"/>
        <end position="246"/>
    </location>
</feature>
<dbReference type="GO" id="GO:0006281">
    <property type="term" value="P:DNA repair"/>
    <property type="evidence" value="ECO:0007669"/>
    <property type="project" value="UniProtKB-KW"/>
</dbReference>
<name>A0A8C4SIS1_ERPCA</name>
<dbReference type="CDD" id="cd22999">
    <property type="entry name" value="SAP_SLX4"/>
    <property type="match status" value="1"/>
</dbReference>
<evidence type="ECO:0000256" key="2">
    <source>
        <dbReference type="ARBA" id="ARBA00006661"/>
    </source>
</evidence>
<dbReference type="PANTHER" id="PTHR21541:SF3">
    <property type="entry name" value="STRUCTURE-SPECIFIC ENDONUCLEASE SUBUNIT SLX4"/>
    <property type="match status" value="1"/>
</dbReference>
<keyword evidence="10" id="KW-1185">Reference proteome</keyword>
<dbReference type="GeneTree" id="ENSGT00390000014091"/>
<protein>
    <recommendedName>
        <fullName evidence="7">Structure-specific endonuclease subunit SLX4</fullName>
    </recommendedName>
</protein>
<keyword evidence="4" id="KW-0233">DNA recombination</keyword>
<reference evidence="9" key="3">
    <citation type="submission" date="2025-09" db="UniProtKB">
        <authorList>
            <consortium name="Ensembl"/>
        </authorList>
    </citation>
    <scope>IDENTIFICATION</scope>
</reference>
<proteinExistence type="inferred from homology"/>
<evidence type="ECO:0000256" key="6">
    <source>
        <dbReference type="ARBA" id="ARBA00023242"/>
    </source>
</evidence>
<dbReference type="Pfam" id="PF09494">
    <property type="entry name" value="Slx4"/>
    <property type="match status" value="1"/>
</dbReference>
<evidence type="ECO:0000256" key="3">
    <source>
        <dbReference type="ARBA" id="ARBA00022763"/>
    </source>
</evidence>
<comment type="subcellular location">
    <subcellularLocation>
        <location evidence="1">Nucleus</location>
    </subcellularLocation>
</comment>
<feature type="compositionally biased region" description="Basic and acidic residues" evidence="8">
    <location>
        <begin position="96"/>
        <end position="111"/>
    </location>
</feature>
<evidence type="ECO:0000256" key="1">
    <source>
        <dbReference type="ARBA" id="ARBA00004123"/>
    </source>
</evidence>